<dbReference type="InterPro" id="IPR031325">
    <property type="entry name" value="RHS_repeat"/>
</dbReference>
<feature type="region of interest" description="Disordered" evidence="2">
    <location>
        <begin position="2001"/>
        <end position="2029"/>
    </location>
</feature>
<sequence length="2114" mass="229569">MPAFSERPSLPPNLESHVFSSAPAGSPSVRRSHFKRRTSVLAASLAVTLLGGFAQAPDAWAAKPKPYTPSSAKPVPTVAVRAAKIASEPLAKQWRQASARPAPSWPKAAGEVIDVPAAGKPVVASGVLPIRVARPAKGAASRVRAEVLDRTTTDRAGVHGVLMRLDRADGVAVAGKAKVIVDYKSFANAYGADWSSRLRLVTLPTCALNSPEKKECAAAPLKSENDVAAQTVSAEVPVSGVSTLMAATAAPSGPAGDYSATSLNASSSWSAGGSTGAFTWSYSMQAPPSLGGPAPHLELGYSSQSVDGRHAASNNQPSWIGEGFSATFGGFLERRYQTCALDMDGDANNAEKTGDLCWETDNAVLSLSGHAGELIYNSTEKRWHLRGDDGTRIERKTGASNGDNDGEYWVVTTTEGVQYWFGVNRLPGWSSGKPLTNSTLTAPVFGNDPGEPCHATAFSDSDCTQAWRWNLDYVVDLSGNSMSYWYTKESNKYGRNMKADDAAGYDRAAWLDHVDYGTRRISGVDSALNTLAPMRVDFAVEDRCLNDCGAHDATHWPDVPWDQSCTGDSCKDQLQPTFWSTKRLANVTTQVRDGTAYRSVEKWTLTHTFPDPGDGTRAGLWLSKLSRTGLIGTNVSVPDVEFTPVQMPNRVDATGDFAAAMNWMRISRIRTEAGGSISVVYSEQDCKAGETMPNPATNTRRCYPVRWIPEGYKDPVTDWFNKYVVTTVYENDNTGGAPPMGSPRVVYKYDYYDGAAWHYNDDDGLIQKKYKTWSDYRGYGRVGVTVGDAGDKQSYTETRYFRGMNGDRLNADGGVKEVSVDGIADDDWFVGMTRETKMLNGSVGAVVTRQLYTPWASSATATRTLNGDTVTARFVRVGTVANHVALDGGRGERVTKSVNTYDGYGMVVQVDDLGEDGVAGDEQCTKTSYTPRNTTAWLLSRAHKVQTYAVKCADTGGTLTEEDVVGEVRTSFDGQTYGTAPTKGLATQSQTMVTWNSGAPTFSVVGKTGYDVHGRVTSSTDAMGATSTTAYTPATDGPVTSRLVKNPLLHESTVVVDPAWGLTTSTIDPNGKRTDVTYDGLGRLTAVWKPGRTKGVDSASATFAYDMRTDGPSVVKNSTLNAVGKYVTSFQLYDGLLRPRQVQAPSPSGGRIISESFYDSVGRKALQFDSYHADGEASGTLLATTDRAFVPRQTRMIYDGVGRVVASVFQPYGVERWRTTTAYGGDRTDVTPPAGGTATSTVVDARGRAIELRQYRGAAPTPAVAGTWDAATYEFDRRGNETKAVDTLGDEWTYRYDVRGRKVEVRDPDKGANTFTYDNAGNVLTSTDARGKTVAYQYDTLGRKRAVYDDKVGGTMRAQWIYDTIAKGHLSQSTRFVGSAAYQAKILDYNDRYQPGNTQVIIPDTETGLAGTYNYNATYNSDGSLKSTSLPGTNLDLPAETLSIGYNDFGEATTLDSLYGSQNLRYVVGTDYNAIGELDQIKLYTGSSEGGRVYFKYTREAETGRVTGIRTDRDSVAPYMLGDTSYTYDDAGNITEVADAAPDPVDDTQCYTYDNLRRLTQAWTPAGGDCKAEPSAGALGGPAPYWYSWQFDKIGNRTEQVEHAAAGDSVTRYQYPVPGAASVRPHAVTGTTGAQAGDYTYDATGNMLTRPTRSSGTQTMTWDPEGHLDTATDVAGKTSYVYDADGNRLIRRDPAGSTLYLAGQEIRYTKTNATTTGTRYYTFGGAVVGSRVSAKLTWLSPDHQGTASIAIDSTTQQATVRRQTPYGTPRGAQVAWPNDRGLVGGVEDNTGLLHLGAREYDASLGRFISVDPVQDLADPQQWNAYSYAGNTPISQSDPTGLRGDDAYYGPSGAATKENEADPVAAGVNNDEAKREADAENKRKKISAEELNDYSTRHRAAQKQLRDFIQFAHPTWYVRTEWHIPGATKYSNKNQPGYADVMAYDPDTETFYIWEVKHVGGNPVPAPGTGEYKAPSELEHYIEQFRANTRHEVKIEPGERLPYRLSQPDPVTKGKTLWTSSSENEGRPPNYQGVVIYWTTNRKKEDSTFNEPYATMGQMREESWRRQNELTQQPSAAAPSAPSNSFDNPPNPLDWLLPVSVSPGFRMPLRPVLIR</sequence>
<keyword evidence="1" id="KW-0677">Repeat</keyword>
<feature type="compositionally biased region" description="Polar residues" evidence="2">
    <location>
        <begin position="1828"/>
        <end position="1838"/>
    </location>
</feature>
<organism evidence="4 5">
    <name type="scientific">Actinoplanes regularis</name>
    <dbReference type="NCBI Taxonomy" id="52697"/>
    <lineage>
        <taxon>Bacteria</taxon>
        <taxon>Bacillati</taxon>
        <taxon>Actinomycetota</taxon>
        <taxon>Actinomycetes</taxon>
        <taxon>Micromonosporales</taxon>
        <taxon>Micromonosporaceae</taxon>
        <taxon>Actinoplanes</taxon>
    </lineage>
</organism>
<dbReference type="EMBL" id="FZNR01000001">
    <property type="protein sequence ID" value="SNR28191.1"/>
    <property type="molecule type" value="Genomic_DNA"/>
</dbReference>
<dbReference type="Proteomes" id="UP000198415">
    <property type="component" value="Unassembled WGS sequence"/>
</dbReference>
<keyword evidence="5" id="KW-1185">Reference proteome</keyword>
<evidence type="ECO:0000256" key="1">
    <source>
        <dbReference type="ARBA" id="ARBA00022737"/>
    </source>
</evidence>
<dbReference type="PANTHER" id="PTHR32305:SF17">
    <property type="entry name" value="TRNA NUCLEASE WAPA"/>
    <property type="match status" value="1"/>
</dbReference>
<dbReference type="NCBIfam" id="TIGR03696">
    <property type="entry name" value="Rhs_assc_core"/>
    <property type="match status" value="1"/>
</dbReference>
<dbReference type="Pfam" id="PF25023">
    <property type="entry name" value="TEN_YD-shell"/>
    <property type="match status" value="1"/>
</dbReference>
<feature type="region of interest" description="Disordered" evidence="2">
    <location>
        <begin position="2057"/>
        <end position="2089"/>
    </location>
</feature>
<dbReference type="InterPro" id="IPR056823">
    <property type="entry name" value="TEN-like_YD-shell"/>
</dbReference>
<feature type="region of interest" description="Disordered" evidence="2">
    <location>
        <begin position="1"/>
        <end position="31"/>
    </location>
</feature>
<dbReference type="NCBIfam" id="TIGR01643">
    <property type="entry name" value="YD_repeat_2x"/>
    <property type="match status" value="4"/>
</dbReference>
<feature type="region of interest" description="Disordered" evidence="2">
    <location>
        <begin position="1828"/>
        <end position="1883"/>
    </location>
</feature>
<feature type="compositionally biased region" description="Basic and acidic residues" evidence="2">
    <location>
        <begin position="1870"/>
        <end position="1880"/>
    </location>
</feature>
<dbReference type="OrthoDB" id="291011at2"/>
<dbReference type="InterPro" id="IPR006530">
    <property type="entry name" value="YD"/>
</dbReference>
<feature type="compositionally biased region" description="Basic and acidic residues" evidence="2">
    <location>
        <begin position="2058"/>
        <end position="2067"/>
    </location>
</feature>
<evidence type="ECO:0000256" key="2">
    <source>
        <dbReference type="SAM" id="MobiDB-lite"/>
    </source>
</evidence>
<dbReference type="Pfam" id="PF05593">
    <property type="entry name" value="RHS_repeat"/>
    <property type="match status" value="3"/>
</dbReference>
<protein>
    <submittedName>
        <fullName evidence="4">RHS repeat-associated core domain-containing protein</fullName>
    </submittedName>
</protein>
<dbReference type="InterPro" id="IPR050708">
    <property type="entry name" value="T6SS_VgrG/RHS"/>
</dbReference>
<dbReference type="PANTHER" id="PTHR32305">
    <property type="match status" value="1"/>
</dbReference>
<evidence type="ECO:0000259" key="3">
    <source>
        <dbReference type="Pfam" id="PF25023"/>
    </source>
</evidence>
<evidence type="ECO:0000313" key="5">
    <source>
        <dbReference type="Proteomes" id="UP000198415"/>
    </source>
</evidence>
<dbReference type="InterPro" id="IPR022385">
    <property type="entry name" value="Rhs_assc_core"/>
</dbReference>
<proteinExistence type="predicted"/>
<reference evidence="4 5" key="1">
    <citation type="submission" date="2017-06" db="EMBL/GenBank/DDBJ databases">
        <authorList>
            <person name="Kim H.J."/>
            <person name="Triplett B.A."/>
        </authorList>
    </citation>
    <scope>NUCLEOTIDE SEQUENCE [LARGE SCALE GENOMIC DNA]</scope>
    <source>
        <strain evidence="4 5">DSM 43151</strain>
    </source>
</reference>
<feature type="domain" description="Teneurin-like YD-shell" evidence="3">
    <location>
        <begin position="1636"/>
        <end position="1833"/>
    </location>
</feature>
<dbReference type="Gene3D" id="2.180.10.10">
    <property type="entry name" value="RHS repeat-associated core"/>
    <property type="match status" value="2"/>
</dbReference>
<evidence type="ECO:0000313" key="4">
    <source>
        <dbReference type="EMBL" id="SNR28191.1"/>
    </source>
</evidence>
<gene>
    <name evidence="4" type="ORF">SAMN06264365_101517</name>
</gene>
<name>A0A238V219_9ACTN</name>
<feature type="compositionally biased region" description="Low complexity" evidence="2">
    <location>
        <begin position="2073"/>
        <end position="2089"/>
    </location>
</feature>
<accession>A0A238V219</accession>